<feature type="transmembrane region" description="Helical" evidence="1">
    <location>
        <begin position="100"/>
        <end position="118"/>
    </location>
</feature>
<comment type="caution">
    <text evidence="2">The sequence shown here is derived from an EMBL/GenBank/DDBJ whole genome shotgun (WGS) entry which is preliminary data.</text>
</comment>
<dbReference type="GO" id="GO:0005886">
    <property type="term" value="C:plasma membrane"/>
    <property type="evidence" value="ECO:0007669"/>
    <property type="project" value="TreeGrafter"/>
</dbReference>
<feature type="transmembrane region" description="Helical" evidence="1">
    <location>
        <begin position="67"/>
        <end position="88"/>
    </location>
</feature>
<keyword evidence="1" id="KW-1133">Transmembrane helix</keyword>
<organism evidence="2 3">
    <name type="scientific">Leucothrix arctica</name>
    <dbReference type="NCBI Taxonomy" id="1481894"/>
    <lineage>
        <taxon>Bacteria</taxon>
        <taxon>Pseudomonadati</taxon>
        <taxon>Pseudomonadota</taxon>
        <taxon>Gammaproteobacteria</taxon>
        <taxon>Thiotrichales</taxon>
        <taxon>Thiotrichaceae</taxon>
        <taxon>Leucothrix</taxon>
    </lineage>
</organism>
<dbReference type="OrthoDB" id="7864805at2"/>
<dbReference type="PANTHER" id="PTHR34821:SF2">
    <property type="entry name" value="INNER MEMBRANE PROTEIN YDCZ"/>
    <property type="match status" value="1"/>
</dbReference>
<evidence type="ECO:0000256" key="1">
    <source>
        <dbReference type="SAM" id="Phobius"/>
    </source>
</evidence>
<keyword evidence="3" id="KW-1185">Reference proteome</keyword>
<feature type="transmembrane region" description="Helical" evidence="1">
    <location>
        <begin position="130"/>
        <end position="145"/>
    </location>
</feature>
<dbReference type="EMBL" id="QGKL01000039">
    <property type="protein sequence ID" value="PWQ94800.1"/>
    <property type="molecule type" value="Genomic_DNA"/>
</dbReference>
<evidence type="ECO:0000313" key="2">
    <source>
        <dbReference type="EMBL" id="PWQ94800.1"/>
    </source>
</evidence>
<dbReference type="Proteomes" id="UP000245506">
    <property type="component" value="Unassembled WGS sequence"/>
</dbReference>
<keyword evidence="1" id="KW-0812">Transmembrane</keyword>
<dbReference type="InterPro" id="IPR006750">
    <property type="entry name" value="YdcZ"/>
</dbReference>
<gene>
    <name evidence="2" type="ORF">DKT75_15435</name>
</gene>
<accession>A0A317CES2</accession>
<dbReference type="PANTHER" id="PTHR34821">
    <property type="entry name" value="INNER MEMBRANE PROTEIN YDCZ"/>
    <property type="match status" value="1"/>
</dbReference>
<reference evidence="2 3" key="1">
    <citation type="submission" date="2018-05" db="EMBL/GenBank/DDBJ databases">
        <title>Leucothrix arctica sp. nov., isolated from Arctic seawater.</title>
        <authorList>
            <person name="Choi A."/>
            <person name="Baek K."/>
        </authorList>
    </citation>
    <scope>NUCLEOTIDE SEQUENCE [LARGE SCALE GENOMIC DNA]</scope>
    <source>
        <strain evidence="2 3">IMCC9719</strain>
    </source>
</reference>
<evidence type="ECO:0000313" key="3">
    <source>
        <dbReference type="Proteomes" id="UP000245506"/>
    </source>
</evidence>
<dbReference type="Pfam" id="PF04657">
    <property type="entry name" value="DMT_YdcZ"/>
    <property type="match status" value="1"/>
</dbReference>
<sequence>MSVLPVFAFTAGAAIAVQAAINAQLGVALKNTLLGTSVAFLCSFFLCALAVMFFTKQFPSMALLTSVPRYLWFGGVLSATGVGLFYFLIPKMGVGSLMSYALTGQIMMAMLVGHFGWFELPVKEITTTKFIGTAVLIAGVLLVNWES</sequence>
<dbReference type="AlphaFoldDB" id="A0A317CES2"/>
<feature type="transmembrane region" description="Helical" evidence="1">
    <location>
        <begin position="35"/>
        <end position="55"/>
    </location>
</feature>
<proteinExistence type="predicted"/>
<keyword evidence="1" id="KW-0472">Membrane</keyword>
<name>A0A317CES2_9GAMM</name>
<protein>
    <submittedName>
        <fullName evidence="2">EamA-like transporter family protein</fullName>
    </submittedName>
</protein>